<dbReference type="RefSeq" id="WP_378281281.1">
    <property type="nucleotide sequence ID" value="NZ_JBHSON010000009.1"/>
</dbReference>
<keyword evidence="4 7" id="KW-1133">Transmembrane helix</keyword>
<organism evidence="9 10">
    <name type="scientific">Actinomadura rugatobispora</name>
    <dbReference type="NCBI Taxonomy" id="1994"/>
    <lineage>
        <taxon>Bacteria</taxon>
        <taxon>Bacillati</taxon>
        <taxon>Actinomycetota</taxon>
        <taxon>Actinomycetes</taxon>
        <taxon>Streptosporangiales</taxon>
        <taxon>Thermomonosporaceae</taxon>
        <taxon>Actinomadura</taxon>
    </lineage>
</organism>
<comment type="subcellular location">
    <subcellularLocation>
        <location evidence="1">Cell membrane</location>
        <topology evidence="1">Multi-pass membrane protein</topology>
    </subcellularLocation>
</comment>
<reference evidence="10" key="1">
    <citation type="journal article" date="2019" name="Int. J. Syst. Evol. Microbiol.">
        <title>The Global Catalogue of Microorganisms (GCM) 10K type strain sequencing project: providing services to taxonomists for standard genome sequencing and annotation.</title>
        <authorList>
            <consortium name="The Broad Institute Genomics Platform"/>
            <consortium name="The Broad Institute Genome Sequencing Center for Infectious Disease"/>
            <person name="Wu L."/>
            <person name="Ma J."/>
        </authorList>
    </citation>
    <scope>NUCLEOTIDE SEQUENCE [LARGE SCALE GENOMIC DNA]</scope>
    <source>
        <strain evidence="10">KCTC 42087</strain>
    </source>
</reference>
<gene>
    <name evidence="9" type="ORF">ACFPZN_08570</name>
</gene>
<evidence type="ECO:0000313" key="10">
    <source>
        <dbReference type="Proteomes" id="UP001596074"/>
    </source>
</evidence>
<evidence type="ECO:0000256" key="1">
    <source>
        <dbReference type="ARBA" id="ARBA00004651"/>
    </source>
</evidence>
<proteinExistence type="predicted"/>
<evidence type="ECO:0000256" key="3">
    <source>
        <dbReference type="ARBA" id="ARBA00022692"/>
    </source>
</evidence>
<keyword evidence="10" id="KW-1185">Reference proteome</keyword>
<dbReference type="InterPro" id="IPR051791">
    <property type="entry name" value="Pra-immunoreactive"/>
</dbReference>
<accession>A0ABW0ZSJ9</accession>
<comment type="caution">
    <text evidence="9">The sequence shown here is derived from an EMBL/GenBank/DDBJ whole genome shotgun (WGS) entry which is preliminary data.</text>
</comment>
<evidence type="ECO:0000256" key="4">
    <source>
        <dbReference type="ARBA" id="ARBA00022989"/>
    </source>
</evidence>
<evidence type="ECO:0000313" key="9">
    <source>
        <dbReference type="EMBL" id="MFC5745657.1"/>
    </source>
</evidence>
<protein>
    <submittedName>
        <fullName evidence="9">RDD family protein</fullName>
    </submittedName>
</protein>
<dbReference type="Pfam" id="PF06271">
    <property type="entry name" value="RDD"/>
    <property type="match status" value="1"/>
</dbReference>
<evidence type="ECO:0000256" key="7">
    <source>
        <dbReference type="SAM" id="Phobius"/>
    </source>
</evidence>
<keyword evidence="3 7" id="KW-0812">Transmembrane</keyword>
<keyword evidence="2" id="KW-1003">Cell membrane</keyword>
<evidence type="ECO:0000256" key="6">
    <source>
        <dbReference type="SAM" id="MobiDB-lite"/>
    </source>
</evidence>
<feature type="domain" description="RDD" evidence="8">
    <location>
        <begin position="38"/>
        <end position="169"/>
    </location>
</feature>
<keyword evidence="5 7" id="KW-0472">Membrane</keyword>
<evidence type="ECO:0000256" key="5">
    <source>
        <dbReference type="ARBA" id="ARBA00023136"/>
    </source>
</evidence>
<name>A0ABW0ZSJ9_9ACTN</name>
<feature type="transmembrane region" description="Helical" evidence="7">
    <location>
        <begin position="48"/>
        <end position="69"/>
    </location>
</feature>
<sequence>MNEAPQAPYGHPTRPQQPGAAYAPPQPWVPHVPQHPPYAGWSQRAGAFLLDVLINFGPFWLLVLIGGLIDDMSPGDSGEVVGAILGWAGILAMIPAVTFQLVREGRTGQTVGKKALGIRAVRDRDGRTPGIGLALGRRLAQFLNYPLFGLGWWLALGDPKKQTFADKITSVVVVRA</sequence>
<dbReference type="PANTHER" id="PTHR36115">
    <property type="entry name" value="PROLINE-RICH ANTIGEN HOMOLOG-RELATED"/>
    <property type="match status" value="1"/>
</dbReference>
<dbReference type="EMBL" id="JBHSON010000009">
    <property type="protein sequence ID" value="MFC5745657.1"/>
    <property type="molecule type" value="Genomic_DNA"/>
</dbReference>
<feature type="transmembrane region" description="Helical" evidence="7">
    <location>
        <begin position="81"/>
        <end position="102"/>
    </location>
</feature>
<dbReference type="InterPro" id="IPR010432">
    <property type="entry name" value="RDD"/>
</dbReference>
<feature type="region of interest" description="Disordered" evidence="6">
    <location>
        <begin position="1"/>
        <end position="28"/>
    </location>
</feature>
<dbReference type="Proteomes" id="UP001596074">
    <property type="component" value="Unassembled WGS sequence"/>
</dbReference>
<evidence type="ECO:0000259" key="8">
    <source>
        <dbReference type="Pfam" id="PF06271"/>
    </source>
</evidence>
<evidence type="ECO:0000256" key="2">
    <source>
        <dbReference type="ARBA" id="ARBA00022475"/>
    </source>
</evidence>